<protein>
    <submittedName>
        <fullName evidence="1">Uncharacterized protein</fullName>
    </submittedName>
</protein>
<keyword evidence="2" id="KW-1185">Reference proteome</keyword>
<sequence>MIFIKEGKVIRPSAYPKFKGYSAARESHILLLRLPSNER</sequence>
<dbReference type="EMBL" id="BGPR01183893">
    <property type="protein sequence ID" value="GBM71088.1"/>
    <property type="molecule type" value="Genomic_DNA"/>
</dbReference>
<comment type="caution">
    <text evidence="1">The sequence shown here is derived from an EMBL/GenBank/DDBJ whole genome shotgun (WGS) entry which is preliminary data.</text>
</comment>
<organism evidence="1 2">
    <name type="scientific">Araneus ventricosus</name>
    <name type="common">Orbweaver spider</name>
    <name type="synonym">Epeira ventricosa</name>
    <dbReference type="NCBI Taxonomy" id="182803"/>
    <lineage>
        <taxon>Eukaryota</taxon>
        <taxon>Metazoa</taxon>
        <taxon>Ecdysozoa</taxon>
        <taxon>Arthropoda</taxon>
        <taxon>Chelicerata</taxon>
        <taxon>Arachnida</taxon>
        <taxon>Araneae</taxon>
        <taxon>Araneomorphae</taxon>
        <taxon>Entelegynae</taxon>
        <taxon>Araneoidea</taxon>
        <taxon>Araneidae</taxon>
        <taxon>Araneus</taxon>
    </lineage>
</organism>
<dbReference type="AlphaFoldDB" id="A0A4Y2I0M1"/>
<feature type="non-terminal residue" evidence="1">
    <location>
        <position position="39"/>
    </location>
</feature>
<name>A0A4Y2I0M1_ARAVE</name>
<proteinExistence type="predicted"/>
<gene>
    <name evidence="1" type="ORF">AVEN_46556_1</name>
</gene>
<evidence type="ECO:0000313" key="2">
    <source>
        <dbReference type="Proteomes" id="UP000499080"/>
    </source>
</evidence>
<evidence type="ECO:0000313" key="1">
    <source>
        <dbReference type="EMBL" id="GBM71088.1"/>
    </source>
</evidence>
<dbReference type="Proteomes" id="UP000499080">
    <property type="component" value="Unassembled WGS sequence"/>
</dbReference>
<accession>A0A4Y2I0M1</accession>
<reference evidence="1 2" key="1">
    <citation type="journal article" date="2019" name="Sci. Rep.">
        <title>Orb-weaving spider Araneus ventricosus genome elucidates the spidroin gene catalogue.</title>
        <authorList>
            <person name="Kono N."/>
            <person name="Nakamura H."/>
            <person name="Ohtoshi R."/>
            <person name="Moran D.A.P."/>
            <person name="Shinohara A."/>
            <person name="Yoshida Y."/>
            <person name="Fujiwara M."/>
            <person name="Mori M."/>
            <person name="Tomita M."/>
            <person name="Arakawa K."/>
        </authorList>
    </citation>
    <scope>NUCLEOTIDE SEQUENCE [LARGE SCALE GENOMIC DNA]</scope>
</reference>